<feature type="domain" description="Sulfotransferase" evidence="2">
    <location>
        <begin position="69"/>
        <end position="331"/>
    </location>
</feature>
<protein>
    <recommendedName>
        <fullName evidence="2">Sulfotransferase domain-containing protein</fullName>
    </recommendedName>
</protein>
<feature type="transmembrane region" description="Helical" evidence="1">
    <location>
        <begin position="9"/>
        <end position="28"/>
    </location>
</feature>
<comment type="caution">
    <text evidence="3">The sequence shown here is derived from an EMBL/GenBank/DDBJ whole genome shotgun (WGS) entry which is preliminary data.</text>
</comment>
<dbReference type="OrthoDB" id="6138663at2759"/>
<dbReference type="Proteomes" id="UP001163046">
    <property type="component" value="Unassembled WGS sequence"/>
</dbReference>
<dbReference type="InterPro" id="IPR000863">
    <property type="entry name" value="Sulfotransferase_dom"/>
</dbReference>
<dbReference type="PANTHER" id="PTHR10704:SF44">
    <property type="entry name" value="LD35051P-RELATED"/>
    <property type="match status" value="1"/>
</dbReference>
<accession>A0A9W9Z9J3</accession>
<keyword evidence="1" id="KW-0472">Membrane</keyword>
<keyword evidence="1" id="KW-0812">Transmembrane</keyword>
<keyword evidence="4" id="KW-1185">Reference proteome</keyword>
<dbReference type="GO" id="GO:0006790">
    <property type="term" value="P:sulfur compound metabolic process"/>
    <property type="evidence" value="ECO:0007669"/>
    <property type="project" value="TreeGrafter"/>
</dbReference>
<evidence type="ECO:0000313" key="3">
    <source>
        <dbReference type="EMBL" id="KAJ7377245.1"/>
    </source>
</evidence>
<proteinExistence type="predicted"/>
<dbReference type="InterPro" id="IPR027417">
    <property type="entry name" value="P-loop_NTPase"/>
</dbReference>
<organism evidence="3 4">
    <name type="scientific">Desmophyllum pertusum</name>
    <dbReference type="NCBI Taxonomy" id="174260"/>
    <lineage>
        <taxon>Eukaryota</taxon>
        <taxon>Metazoa</taxon>
        <taxon>Cnidaria</taxon>
        <taxon>Anthozoa</taxon>
        <taxon>Hexacorallia</taxon>
        <taxon>Scleractinia</taxon>
        <taxon>Caryophylliina</taxon>
        <taxon>Caryophylliidae</taxon>
        <taxon>Desmophyllum</taxon>
    </lineage>
</organism>
<evidence type="ECO:0000259" key="2">
    <source>
        <dbReference type="Pfam" id="PF00685"/>
    </source>
</evidence>
<gene>
    <name evidence="3" type="ORF">OS493_030056</name>
</gene>
<dbReference type="Pfam" id="PF00685">
    <property type="entry name" value="Sulfotransfer_1"/>
    <property type="match status" value="1"/>
</dbReference>
<dbReference type="SUPFAM" id="SSF52540">
    <property type="entry name" value="P-loop containing nucleoside triphosphate hydrolases"/>
    <property type="match status" value="1"/>
</dbReference>
<name>A0A9W9Z9J3_9CNID</name>
<dbReference type="AlphaFoldDB" id="A0A9W9Z9J3"/>
<reference evidence="3" key="1">
    <citation type="submission" date="2023-01" db="EMBL/GenBank/DDBJ databases">
        <title>Genome assembly of the deep-sea coral Lophelia pertusa.</title>
        <authorList>
            <person name="Herrera S."/>
            <person name="Cordes E."/>
        </authorList>
    </citation>
    <scope>NUCLEOTIDE SEQUENCE</scope>
    <source>
        <strain evidence="3">USNM1676648</strain>
        <tissue evidence="3">Polyp</tissue>
    </source>
</reference>
<dbReference type="Gene3D" id="3.40.50.300">
    <property type="entry name" value="P-loop containing nucleotide triphosphate hydrolases"/>
    <property type="match status" value="1"/>
</dbReference>
<evidence type="ECO:0000313" key="4">
    <source>
        <dbReference type="Proteomes" id="UP001163046"/>
    </source>
</evidence>
<dbReference type="EMBL" id="MU826381">
    <property type="protein sequence ID" value="KAJ7377245.1"/>
    <property type="molecule type" value="Genomic_DNA"/>
</dbReference>
<dbReference type="PANTHER" id="PTHR10704">
    <property type="entry name" value="CARBOHYDRATE SULFOTRANSFERASE"/>
    <property type="match status" value="1"/>
</dbReference>
<evidence type="ECO:0000256" key="1">
    <source>
        <dbReference type="SAM" id="Phobius"/>
    </source>
</evidence>
<sequence length="412" mass="48049">MALHSRRRIVLRFFLVTIPAAILLVRLYEARRENSTQYLQSMGRVQERVEFQGYKDFQTTNFNSKQPQRNILVVSHGRSGSTITGDIFNHHPSVFYLHEPLQTVERRYGRLNTTDERYARLMADFLSNVFRCNFSKSVLEDMDHFYRNPRHPRASHAIGSPPLCPYEMTDPRWDPKLCPPMTSESLGSTCRNKYAVTVAKILMSRIAENNIKNILSACDTSDVDCQIIFLIRDPRAVIPSARSVGFFSDQGSPLSLNSLRLFSYQTCKQTEENLVFLKNLPLKWRNRVMIQRYEDFAMDPLKVLSRLYNFAGLPMLDSVKTWLNQTTHPSQSREKMTKEGHPAFFTVDDASVAMNRWRWKVQPHDISMIEHYCSHVMQMMGYTLVDRSYELMSDISIPLFSEDYEAKEWFPH</sequence>
<dbReference type="GO" id="GO:0006044">
    <property type="term" value="P:N-acetylglucosamine metabolic process"/>
    <property type="evidence" value="ECO:0007669"/>
    <property type="project" value="TreeGrafter"/>
</dbReference>
<dbReference type="InterPro" id="IPR051135">
    <property type="entry name" value="Gal/GlcNAc/GalNAc_ST"/>
</dbReference>
<keyword evidence="1" id="KW-1133">Transmembrane helix</keyword>
<dbReference type="GO" id="GO:0001517">
    <property type="term" value="F:N-acetylglucosamine 6-O-sulfotransferase activity"/>
    <property type="evidence" value="ECO:0007669"/>
    <property type="project" value="TreeGrafter"/>
</dbReference>